<name>A0ABC8VLG7_9POAL</name>
<dbReference type="GO" id="GO:1990904">
    <property type="term" value="C:ribonucleoprotein complex"/>
    <property type="evidence" value="ECO:0007669"/>
    <property type="project" value="UniProtKB-KW"/>
</dbReference>
<accession>A0ABC8VLG7</accession>
<gene>
    <name evidence="7" type="ORF">URODEC1_LOCUS4032</name>
</gene>
<evidence type="ECO:0000256" key="4">
    <source>
        <dbReference type="ARBA" id="ARBA00023274"/>
    </source>
</evidence>
<dbReference type="Pfam" id="PF00252">
    <property type="entry name" value="Ribosomal_L16"/>
    <property type="match status" value="1"/>
</dbReference>
<sequence length="221" mass="23830">MAMAAALAKVLRGGCSAAASRPFLPAILRHPGSSPAAAPAAGMGRLMHTGLFRTPGIRPQGQLMRMGQSSDKRFFSNRPSAGVVAPGKFRKQRRGRMKGNSSQGNSICFGTYALQVLESAWITARQIEAGRRAMARYVSRSGGKIWVRIFADKPVTRRPAETRMGRGKGSPQYSVAVAKPSRILYEMSGVSEAVARAAISIAASKMPVRSKFLQIRKPQNE</sequence>
<dbReference type="Gene3D" id="3.90.1170.10">
    <property type="entry name" value="Ribosomal protein L10e/L16"/>
    <property type="match status" value="1"/>
</dbReference>
<organism evidence="7 8">
    <name type="scientific">Urochloa decumbens</name>
    <dbReference type="NCBI Taxonomy" id="240449"/>
    <lineage>
        <taxon>Eukaryota</taxon>
        <taxon>Viridiplantae</taxon>
        <taxon>Streptophyta</taxon>
        <taxon>Embryophyta</taxon>
        <taxon>Tracheophyta</taxon>
        <taxon>Spermatophyta</taxon>
        <taxon>Magnoliopsida</taxon>
        <taxon>Liliopsida</taxon>
        <taxon>Poales</taxon>
        <taxon>Poaceae</taxon>
        <taxon>PACMAD clade</taxon>
        <taxon>Panicoideae</taxon>
        <taxon>Panicodae</taxon>
        <taxon>Paniceae</taxon>
        <taxon>Melinidinae</taxon>
        <taxon>Urochloa</taxon>
    </lineage>
</organism>
<dbReference type="FunFam" id="3.90.1170.10:FF:000001">
    <property type="entry name" value="50S ribosomal protein L16"/>
    <property type="match status" value="1"/>
</dbReference>
<evidence type="ECO:0000256" key="5">
    <source>
        <dbReference type="ARBA" id="ARBA00035526"/>
    </source>
</evidence>
<keyword evidence="3 6" id="KW-0689">Ribosomal protein</keyword>
<dbReference type="AlphaFoldDB" id="A0ABC8VLG7"/>
<dbReference type="InterPro" id="IPR016180">
    <property type="entry name" value="Ribosomal_uL16_dom"/>
</dbReference>
<dbReference type="PANTHER" id="PTHR12220">
    <property type="entry name" value="50S/60S RIBOSOMAL PROTEIN L16"/>
    <property type="match status" value="1"/>
</dbReference>
<dbReference type="InterPro" id="IPR036920">
    <property type="entry name" value="Ribosomal_uL16_sf"/>
</dbReference>
<evidence type="ECO:0000256" key="3">
    <source>
        <dbReference type="ARBA" id="ARBA00022980"/>
    </source>
</evidence>
<dbReference type="SUPFAM" id="SSF54686">
    <property type="entry name" value="Ribosomal protein L16p/L10e"/>
    <property type="match status" value="1"/>
</dbReference>
<dbReference type="EMBL" id="OZ075120">
    <property type="protein sequence ID" value="CAL4891906.1"/>
    <property type="molecule type" value="Genomic_DNA"/>
</dbReference>
<dbReference type="InterPro" id="IPR000114">
    <property type="entry name" value="Ribosomal_uL16_bact-type"/>
</dbReference>
<evidence type="ECO:0000313" key="7">
    <source>
        <dbReference type="EMBL" id="CAL4891906.1"/>
    </source>
</evidence>
<keyword evidence="8" id="KW-1185">Reference proteome</keyword>
<evidence type="ECO:0000256" key="6">
    <source>
        <dbReference type="RuleBase" id="RU004413"/>
    </source>
</evidence>
<protein>
    <recommendedName>
        <fullName evidence="5">50S ribosomal protein L16, chloroplastic</fullName>
    </recommendedName>
</protein>
<proteinExistence type="inferred from homology"/>
<evidence type="ECO:0000256" key="1">
    <source>
        <dbReference type="ARBA" id="ARBA00004474"/>
    </source>
</evidence>
<dbReference type="PRINTS" id="PR00060">
    <property type="entry name" value="RIBOSOMALL16"/>
</dbReference>
<dbReference type="PANTHER" id="PTHR12220:SF13">
    <property type="entry name" value="LARGE RIBOSOMAL SUBUNIT PROTEIN UL16M"/>
    <property type="match status" value="1"/>
</dbReference>
<dbReference type="Proteomes" id="UP001497457">
    <property type="component" value="Chromosome 10rd"/>
</dbReference>
<dbReference type="NCBIfam" id="TIGR01164">
    <property type="entry name" value="rplP_bact"/>
    <property type="match status" value="1"/>
</dbReference>
<comment type="subcellular location">
    <subcellularLocation>
        <location evidence="1">Plastid</location>
    </subcellularLocation>
</comment>
<evidence type="ECO:0000313" key="8">
    <source>
        <dbReference type="Proteomes" id="UP001497457"/>
    </source>
</evidence>
<comment type="similarity">
    <text evidence="2 6">Belongs to the universal ribosomal protein uL16 family.</text>
</comment>
<dbReference type="InterPro" id="IPR047873">
    <property type="entry name" value="Ribosomal_uL16"/>
</dbReference>
<keyword evidence="4 6" id="KW-0687">Ribonucleoprotein</keyword>
<evidence type="ECO:0000256" key="2">
    <source>
        <dbReference type="ARBA" id="ARBA00008931"/>
    </source>
</evidence>
<reference evidence="7" key="1">
    <citation type="submission" date="2024-10" db="EMBL/GenBank/DDBJ databases">
        <authorList>
            <person name="Ryan C."/>
        </authorList>
    </citation>
    <scope>NUCLEOTIDE SEQUENCE [LARGE SCALE GENOMIC DNA]</scope>
</reference>
<dbReference type="CDD" id="cd01433">
    <property type="entry name" value="Ribosomal_L16_L10e"/>
    <property type="match status" value="1"/>
</dbReference>
<dbReference type="GO" id="GO:0005840">
    <property type="term" value="C:ribosome"/>
    <property type="evidence" value="ECO:0007669"/>
    <property type="project" value="UniProtKB-KW"/>
</dbReference>
<dbReference type="GO" id="GO:0009536">
    <property type="term" value="C:plastid"/>
    <property type="evidence" value="ECO:0007669"/>
    <property type="project" value="UniProtKB-SubCell"/>
</dbReference>